<dbReference type="GO" id="GO:0003723">
    <property type="term" value="F:RNA binding"/>
    <property type="evidence" value="ECO:0007669"/>
    <property type="project" value="InterPro"/>
</dbReference>
<reference evidence="3" key="1">
    <citation type="submission" date="2021-02" db="EMBL/GenBank/DDBJ databases">
        <authorList>
            <person name="Nowell W R."/>
        </authorList>
    </citation>
    <scope>NUCLEOTIDE SEQUENCE</scope>
</reference>
<evidence type="ECO:0000313" key="3">
    <source>
        <dbReference type="EMBL" id="CAF1671955.1"/>
    </source>
</evidence>
<comment type="caution">
    <text evidence="3">The sequence shown here is derived from an EMBL/GenBank/DDBJ whole genome shotgun (WGS) entry which is preliminary data.</text>
</comment>
<dbReference type="InterPro" id="IPR014811">
    <property type="entry name" value="ArgoL1"/>
</dbReference>
<dbReference type="PROSITE" id="PS50821">
    <property type="entry name" value="PAZ"/>
    <property type="match status" value="1"/>
</dbReference>
<name>A0A816G925_ADIRI</name>
<feature type="non-terminal residue" evidence="3">
    <location>
        <position position="605"/>
    </location>
</feature>
<evidence type="ECO:0000259" key="2">
    <source>
        <dbReference type="PROSITE" id="PS50821"/>
    </source>
</evidence>
<dbReference type="CDD" id="cd02846">
    <property type="entry name" value="PAZ_argonaute_like"/>
    <property type="match status" value="1"/>
</dbReference>
<dbReference type="Pfam" id="PF08699">
    <property type="entry name" value="ArgoL1"/>
    <property type="match status" value="1"/>
</dbReference>
<dbReference type="Gene3D" id="3.40.50.2300">
    <property type="match status" value="1"/>
</dbReference>
<dbReference type="PANTHER" id="PTHR22891">
    <property type="entry name" value="EUKARYOTIC TRANSLATION INITIATION FACTOR 2C"/>
    <property type="match status" value="1"/>
</dbReference>
<accession>A0A816G925</accession>
<dbReference type="InterPro" id="IPR032474">
    <property type="entry name" value="Argonaute_N"/>
</dbReference>
<protein>
    <recommendedName>
        <fullName evidence="2">PAZ domain-containing protein</fullName>
    </recommendedName>
</protein>
<feature type="domain" description="PAZ" evidence="2">
    <location>
        <begin position="273"/>
        <end position="391"/>
    </location>
</feature>
<dbReference type="InterPro" id="IPR012337">
    <property type="entry name" value="RNaseH-like_sf"/>
</dbReference>
<dbReference type="Pfam" id="PF02170">
    <property type="entry name" value="PAZ"/>
    <property type="match status" value="1"/>
</dbReference>
<evidence type="ECO:0000313" key="4">
    <source>
        <dbReference type="Proteomes" id="UP000663828"/>
    </source>
</evidence>
<feature type="region of interest" description="Disordered" evidence="1">
    <location>
        <begin position="33"/>
        <end position="54"/>
    </location>
</feature>
<proteinExistence type="predicted"/>
<dbReference type="InterPro" id="IPR032472">
    <property type="entry name" value="ArgoL2"/>
</dbReference>
<dbReference type="Pfam" id="PF16488">
    <property type="entry name" value="ArgoL2"/>
    <property type="match status" value="1"/>
</dbReference>
<dbReference type="InterPro" id="IPR003100">
    <property type="entry name" value="PAZ_dom"/>
</dbReference>
<sequence length="605" mass="70337">MTGESEDVSDIVQRSARASSAFPMLSESMRSLSVSEASAKETRSKSVHQRPSRRTLCSAVPDLANLTPVHRPDKGGHKGRSVDVYTNHFRVDIADATVYQYDIEIVMINRNGKPCLARKDDRWEVVQTIIKRKKDLPTIWYDEGKTVYSKEILPDLGLPIEISLTKEEVKKFCLTKCNLVQQSRIQSIHDYIRRKTTIRPQETIRIIETLFKQRAQSDLISIRNQFYDRRRELEDMNDGRGMAKGFYQALFLTQNGPTLNINLTFTCFYMPMKFVDFICKYLRRDITRGVRQNELDLLAKSIRNLQIETMHTGRRIFYRFHGFGRPADQLKFRRNESEDTASVGEEISVAQYFAQQHKRKLMFPSLPCINAVKGNQNKPNWLPMEMASIVEWQRAVRPLDKTQRGAVSKNSILRPDQRYEEIMKIVRNNQFDRDRYLRELNIQVHDKEMLKVKARIITPPKITYRQRGRGEIPESIQGGQWRIRNWFMSTPPINNWGIIYFGDTPDRNVNGVLQEFQNQFPSLLGRTGFTINSQLSLTIRGTSEHDIMTALQEAAKNKWQLAIIVLKSYDSARVYDYVKQSSNRSIGLMTQCVNYQALERNISKL</sequence>
<evidence type="ECO:0000256" key="1">
    <source>
        <dbReference type="SAM" id="MobiDB-lite"/>
    </source>
</evidence>
<dbReference type="Pfam" id="PF16486">
    <property type="entry name" value="ArgoN"/>
    <property type="match status" value="1"/>
</dbReference>
<organism evidence="3 4">
    <name type="scientific">Adineta ricciae</name>
    <name type="common">Rotifer</name>
    <dbReference type="NCBI Taxonomy" id="249248"/>
    <lineage>
        <taxon>Eukaryota</taxon>
        <taxon>Metazoa</taxon>
        <taxon>Spiralia</taxon>
        <taxon>Gnathifera</taxon>
        <taxon>Rotifera</taxon>
        <taxon>Eurotatoria</taxon>
        <taxon>Bdelloidea</taxon>
        <taxon>Adinetida</taxon>
        <taxon>Adinetidae</taxon>
        <taxon>Adineta</taxon>
    </lineage>
</organism>
<dbReference type="Gene3D" id="2.170.260.10">
    <property type="entry name" value="paz domain"/>
    <property type="match status" value="1"/>
</dbReference>
<dbReference type="EMBL" id="CAJNOR010013185">
    <property type="protein sequence ID" value="CAF1671955.1"/>
    <property type="molecule type" value="Genomic_DNA"/>
</dbReference>
<dbReference type="Proteomes" id="UP000663828">
    <property type="component" value="Unassembled WGS sequence"/>
</dbReference>
<dbReference type="SUPFAM" id="SSF101690">
    <property type="entry name" value="PAZ domain"/>
    <property type="match status" value="1"/>
</dbReference>
<dbReference type="AlphaFoldDB" id="A0A816G925"/>
<gene>
    <name evidence="3" type="ORF">XAT740_LOCUS58856</name>
</gene>
<dbReference type="SMART" id="SM01163">
    <property type="entry name" value="DUF1785"/>
    <property type="match status" value="1"/>
</dbReference>
<keyword evidence="4" id="KW-1185">Reference proteome</keyword>
<dbReference type="InterPro" id="IPR036085">
    <property type="entry name" value="PAZ_dom_sf"/>
</dbReference>
<dbReference type="SUPFAM" id="SSF53098">
    <property type="entry name" value="Ribonuclease H-like"/>
    <property type="match status" value="1"/>
</dbReference>